<dbReference type="InterPro" id="IPR022622">
    <property type="entry name" value="DUF3492"/>
</dbReference>
<dbReference type="PANTHER" id="PTHR12526">
    <property type="entry name" value="GLYCOSYLTRANSFERASE"/>
    <property type="match status" value="1"/>
</dbReference>
<proteinExistence type="predicted"/>
<protein>
    <submittedName>
        <fullName evidence="3">GT4 family glycosyltransferase PelF</fullName>
    </submittedName>
</protein>
<dbReference type="NCBIfam" id="NF038011">
    <property type="entry name" value="PelF"/>
    <property type="match status" value="1"/>
</dbReference>
<dbReference type="RefSeq" id="WP_200597252.1">
    <property type="nucleotide sequence ID" value="NZ_JAEPBG010000018.1"/>
</dbReference>
<keyword evidence="4" id="KW-1185">Reference proteome</keyword>
<dbReference type="Proteomes" id="UP000622890">
    <property type="component" value="Unassembled WGS sequence"/>
</dbReference>
<organism evidence="3 4">
    <name type="scientific">Noviherbaspirillum pedocola</name>
    <dbReference type="NCBI Taxonomy" id="2801341"/>
    <lineage>
        <taxon>Bacteria</taxon>
        <taxon>Pseudomonadati</taxon>
        <taxon>Pseudomonadota</taxon>
        <taxon>Betaproteobacteria</taxon>
        <taxon>Burkholderiales</taxon>
        <taxon>Oxalobacteraceae</taxon>
        <taxon>Noviherbaspirillum</taxon>
    </lineage>
</organism>
<evidence type="ECO:0000259" key="2">
    <source>
        <dbReference type="Pfam" id="PF11997"/>
    </source>
</evidence>
<evidence type="ECO:0000259" key="1">
    <source>
        <dbReference type="Pfam" id="PF00534"/>
    </source>
</evidence>
<dbReference type="AlphaFoldDB" id="A0A934T2G9"/>
<feature type="domain" description="DUF3492" evidence="2">
    <location>
        <begin position="16"/>
        <end position="296"/>
    </location>
</feature>
<dbReference type="SUPFAM" id="SSF53756">
    <property type="entry name" value="UDP-Glycosyltransferase/glycogen phosphorylase"/>
    <property type="match status" value="1"/>
</dbReference>
<dbReference type="Pfam" id="PF11997">
    <property type="entry name" value="DUF3492"/>
    <property type="match status" value="1"/>
</dbReference>
<dbReference type="EMBL" id="JAEPBG010000018">
    <property type="protein sequence ID" value="MBK4738227.1"/>
    <property type="molecule type" value="Genomic_DNA"/>
</dbReference>
<feature type="domain" description="Glycosyl transferase family 1" evidence="1">
    <location>
        <begin position="326"/>
        <end position="481"/>
    </location>
</feature>
<dbReference type="PANTHER" id="PTHR12526:SF608">
    <property type="entry name" value="PELF"/>
    <property type="match status" value="1"/>
</dbReference>
<dbReference type="Pfam" id="PF00534">
    <property type="entry name" value="Glycos_transf_1"/>
    <property type="match status" value="1"/>
</dbReference>
<dbReference type="Gene3D" id="3.40.50.2000">
    <property type="entry name" value="Glycogen Phosphorylase B"/>
    <property type="match status" value="2"/>
</dbReference>
<dbReference type="InterPro" id="IPR001296">
    <property type="entry name" value="Glyco_trans_1"/>
</dbReference>
<accession>A0A934T2G9</accession>
<reference evidence="3" key="1">
    <citation type="submission" date="2021-01" db="EMBL/GenBank/DDBJ databases">
        <title>Genome sequence of strain Noviherbaspirillum sp. DKR-6.</title>
        <authorList>
            <person name="Chaudhary D.K."/>
        </authorList>
    </citation>
    <scope>NUCLEOTIDE SEQUENCE</scope>
    <source>
        <strain evidence="3">DKR-6</strain>
    </source>
</reference>
<evidence type="ECO:0000313" key="3">
    <source>
        <dbReference type="EMBL" id="MBK4738227.1"/>
    </source>
</evidence>
<comment type="caution">
    <text evidence="3">The sequence shown here is derived from an EMBL/GenBank/DDBJ whole genome shotgun (WGS) entry which is preliminary data.</text>
</comment>
<sequence>MSASSPELQRRASDCDVMLLLEGTFPFVAGGVSSWVNQIVRAFPEIRFGICFLGSRRSDYAGARYALPDNVVHFEDHYLHEPEGAGKKPKPMRGSAEAFALVERVHQTLRAAPHAGSAPAAALAELMPLLAPGQPLEKDAFLRSAESWDYVTRQYRQHCTDPSFVDYFWTVRIMHAPVWLLSRIARELIPARCYHTVSTGYAGFLGAMLKMATGRPLLLSEHGIYTKERKIDLFQSEWIADNRGVFEKDASQLSYFRDLWIRFFEALGAACYDASDRIISLYEANRQRQIRDGARQARTQSVPNGIDLPRLSALRAQRTEAVSGVPPVLCLIGRVVPIKDVKTFIRAMRTVVSLMPEAEGWIAGPADEDPAYAEECLALAENLGLKDRVRFLGFQKIDALLPKVGLVVLSSISEALPLVLLEGFAAGVPAIATDVGCCRDLVEGGDEADRALGAAGAVVGIAEPQALAEAAVALLRDPARWHAAQAAGIARVERYYTQERMFSSYRSLYDDLLDMPDAAGPTPAQPGQCMRPR</sequence>
<name>A0A934T2G9_9BURK</name>
<dbReference type="InterPro" id="IPR047691">
    <property type="entry name" value="PelF-like"/>
</dbReference>
<dbReference type="CDD" id="cd03813">
    <property type="entry name" value="GT4-like"/>
    <property type="match status" value="1"/>
</dbReference>
<gene>
    <name evidence="3" type="primary">pelF</name>
    <name evidence="3" type="ORF">JJB74_26690</name>
</gene>
<evidence type="ECO:0000313" key="4">
    <source>
        <dbReference type="Proteomes" id="UP000622890"/>
    </source>
</evidence>